<dbReference type="Proteomes" id="UP001431963">
    <property type="component" value="Unassembled WGS sequence"/>
</dbReference>
<name>A0ABU8BZI7_9RHOB</name>
<keyword evidence="1" id="KW-1133">Transmembrane helix</keyword>
<accession>A0ABU8BZI7</accession>
<sequence length="40" mass="4491">MTIPPDRPQPRPVRLAVLIGLTALLFLGGGMEFGFNFWFD</sequence>
<keyword evidence="1" id="KW-0472">Membrane</keyword>
<dbReference type="RefSeq" id="WP_335425151.1">
    <property type="nucleotide sequence ID" value="NZ_JBALHR010000017.1"/>
</dbReference>
<proteinExistence type="predicted"/>
<evidence type="ECO:0000313" key="3">
    <source>
        <dbReference type="Proteomes" id="UP001431963"/>
    </source>
</evidence>
<feature type="transmembrane region" description="Helical" evidence="1">
    <location>
        <begin position="12"/>
        <end position="39"/>
    </location>
</feature>
<organism evidence="2 3">
    <name type="scientific">Gemmobacter denitrificans</name>
    <dbReference type="NCBI Taxonomy" id="3123040"/>
    <lineage>
        <taxon>Bacteria</taxon>
        <taxon>Pseudomonadati</taxon>
        <taxon>Pseudomonadota</taxon>
        <taxon>Alphaproteobacteria</taxon>
        <taxon>Rhodobacterales</taxon>
        <taxon>Paracoccaceae</taxon>
        <taxon>Gemmobacter</taxon>
    </lineage>
</organism>
<keyword evidence="3" id="KW-1185">Reference proteome</keyword>
<keyword evidence="1" id="KW-0812">Transmembrane</keyword>
<dbReference type="EMBL" id="JBALHR010000017">
    <property type="protein sequence ID" value="MEH7830119.1"/>
    <property type="molecule type" value="Genomic_DNA"/>
</dbReference>
<protein>
    <submittedName>
        <fullName evidence="2">Uncharacterized protein</fullName>
    </submittedName>
</protein>
<reference evidence="2" key="1">
    <citation type="submission" date="2024-02" db="EMBL/GenBank/DDBJ databases">
        <title>Genome sequences of strain Gemmobacter sp. JM10B15.</title>
        <authorList>
            <person name="Zhang M."/>
        </authorList>
    </citation>
    <scope>NUCLEOTIDE SEQUENCE</scope>
    <source>
        <strain evidence="2">JM10B15</strain>
    </source>
</reference>
<comment type="caution">
    <text evidence="2">The sequence shown here is derived from an EMBL/GenBank/DDBJ whole genome shotgun (WGS) entry which is preliminary data.</text>
</comment>
<evidence type="ECO:0000256" key="1">
    <source>
        <dbReference type="SAM" id="Phobius"/>
    </source>
</evidence>
<gene>
    <name evidence="2" type="ORF">V6590_18365</name>
</gene>
<evidence type="ECO:0000313" key="2">
    <source>
        <dbReference type="EMBL" id="MEH7830119.1"/>
    </source>
</evidence>